<sequence>MWFLFFEQRLNQRLTLAHARKPLRRINMILWVFSGYTFLTAIFAFRLFFPFIPFWLFLILSGTGMSAVSLMIWRLYYDLKLKQSAIWLLFISMVIIELVWVMNVLPFGYFVSGFLVTWIWYILQILLRFHFSIRGIDWKKQMSFLILNGCLFFVCMFFIRWI</sequence>
<gene>
    <name evidence="2" type="ORF">COX81_00410</name>
</gene>
<feature type="transmembrane region" description="Helical" evidence="1">
    <location>
        <begin position="85"/>
        <end position="103"/>
    </location>
</feature>
<feature type="transmembrane region" description="Helical" evidence="1">
    <location>
        <begin position="54"/>
        <end position="73"/>
    </location>
</feature>
<evidence type="ECO:0000313" key="2">
    <source>
        <dbReference type="EMBL" id="PIZ95623.1"/>
    </source>
</evidence>
<feature type="transmembrane region" description="Helical" evidence="1">
    <location>
        <begin position="109"/>
        <end position="131"/>
    </location>
</feature>
<keyword evidence="1" id="KW-0812">Transmembrane</keyword>
<feature type="transmembrane region" description="Helical" evidence="1">
    <location>
        <begin position="28"/>
        <end position="48"/>
    </location>
</feature>
<feature type="transmembrane region" description="Helical" evidence="1">
    <location>
        <begin position="143"/>
        <end position="161"/>
    </location>
</feature>
<protein>
    <submittedName>
        <fullName evidence="2">Uncharacterized protein</fullName>
    </submittedName>
</protein>
<proteinExistence type="predicted"/>
<dbReference type="Proteomes" id="UP000228568">
    <property type="component" value="Unassembled WGS sequence"/>
</dbReference>
<accession>A0A2M7V9V4</accession>
<keyword evidence="1" id="KW-0472">Membrane</keyword>
<comment type="caution">
    <text evidence="2">The sequence shown here is derived from an EMBL/GenBank/DDBJ whole genome shotgun (WGS) entry which is preliminary data.</text>
</comment>
<reference evidence="3" key="1">
    <citation type="submission" date="2017-09" db="EMBL/GenBank/DDBJ databases">
        <title>Depth-based differentiation of microbial function through sediment-hosted aquifers and enrichment of novel symbionts in the deep terrestrial subsurface.</title>
        <authorList>
            <person name="Probst A.J."/>
            <person name="Ladd B."/>
            <person name="Jarett J.K."/>
            <person name="Geller-Mcgrath D.E."/>
            <person name="Sieber C.M.K."/>
            <person name="Emerson J.B."/>
            <person name="Anantharaman K."/>
            <person name="Thomas B.C."/>
            <person name="Malmstrom R."/>
            <person name="Stieglmeier M."/>
            <person name="Klingl A."/>
            <person name="Woyke T."/>
            <person name="Ryan C.M."/>
            <person name="Banfield J.F."/>
        </authorList>
    </citation>
    <scope>NUCLEOTIDE SEQUENCE [LARGE SCALE GENOMIC DNA]</scope>
</reference>
<name>A0A2M7V9V4_9BACT</name>
<dbReference type="EMBL" id="PFPK01000007">
    <property type="protein sequence ID" value="PIZ95623.1"/>
    <property type="molecule type" value="Genomic_DNA"/>
</dbReference>
<organism evidence="2 3">
    <name type="scientific">Candidatus Magasanikbacteria bacterium CG_4_10_14_0_2_um_filter_37_12</name>
    <dbReference type="NCBI Taxonomy" id="1974637"/>
    <lineage>
        <taxon>Bacteria</taxon>
        <taxon>Candidatus Magasanikiibacteriota</taxon>
    </lineage>
</organism>
<evidence type="ECO:0000313" key="3">
    <source>
        <dbReference type="Proteomes" id="UP000228568"/>
    </source>
</evidence>
<evidence type="ECO:0000256" key="1">
    <source>
        <dbReference type="SAM" id="Phobius"/>
    </source>
</evidence>
<keyword evidence="1" id="KW-1133">Transmembrane helix</keyword>
<dbReference type="AlphaFoldDB" id="A0A2M7V9V4"/>